<evidence type="ECO:0000256" key="1">
    <source>
        <dbReference type="SAM" id="Phobius"/>
    </source>
</evidence>
<dbReference type="EMBL" id="DVNJ01000032">
    <property type="protein sequence ID" value="HIU63335.1"/>
    <property type="molecule type" value="Genomic_DNA"/>
</dbReference>
<dbReference type="InterPro" id="IPR010387">
    <property type="entry name" value="QueT"/>
</dbReference>
<sequence>MKRSPVKVICRAGIIAALYAVLTIYLGSIAYGPLQIRPAEALTLLPLLYAESIPALFVGCLIANLLSPYGVADIVVGSLVTLIAACLTYVIPRFFKKPILRALVGGIFPVFLNAIILPVMWLIMGGAGAFWTNLLSMSCTQLLWVYALGMPLYLALERLSRARRSPLYPTNVFALRQKAEEVKKSD</sequence>
<dbReference type="PANTHER" id="PTHR40044:SF1">
    <property type="entry name" value="INTEGRAL MEMBRANE PROTEIN"/>
    <property type="match status" value="1"/>
</dbReference>
<dbReference type="PIRSF" id="PIRSF031501">
    <property type="entry name" value="QueT"/>
    <property type="match status" value="1"/>
</dbReference>
<keyword evidence="1" id="KW-1133">Transmembrane helix</keyword>
<dbReference type="PANTHER" id="PTHR40044">
    <property type="entry name" value="INTEGRAL MEMBRANE PROTEIN-RELATED"/>
    <property type="match status" value="1"/>
</dbReference>
<dbReference type="Proteomes" id="UP000824145">
    <property type="component" value="Unassembled WGS sequence"/>
</dbReference>
<feature type="transmembrane region" description="Helical" evidence="1">
    <location>
        <begin position="71"/>
        <end position="91"/>
    </location>
</feature>
<proteinExistence type="predicted"/>
<protein>
    <submittedName>
        <fullName evidence="2">QueT transporter family protein</fullName>
    </submittedName>
</protein>
<accession>A0A9D1SKJ9</accession>
<feature type="transmembrane region" description="Helical" evidence="1">
    <location>
        <begin position="130"/>
        <end position="156"/>
    </location>
</feature>
<feature type="transmembrane region" description="Helical" evidence="1">
    <location>
        <begin position="12"/>
        <end position="32"/>
    </location>
</feature>
<name>A0A9D1SKJ9_9FIRM</name>
<feature type="transmembrane region" description="Helical" evidence="1">
    <location>
        <begin position="103"/>
        <end position="124"/>
    </location>
</feature>
<evidence type="ECO:0000313" key="2">
    <source>
        <dbReference type="EMBL" id="HIU63335.1"/>
    </source>
</evidence>
<keyword evidence="1" id="KW-0812">Transmembrane</keyword>
<comment type="caution">
    <text evidence="2">The sequence shown here is derived from an EMBL/GenBank/DDBJ whole genome shotgun (WGS) entry which is preliminary data.</text>
</comment>
<gene>
    <name evidence="2" type="ORF">IAB07_06175</name>
</gene>
<dbReference type="AlphaFoldDB" id="A0A9D1SKJ9"/>
<reference evidence="2" key="1">
    <citation type="submission" date="2020-10" db="EMBL/GenBank/DDBJ databases">
        <authorList>
            <person name="Gilroy R."/>
        </authorList>
    </citation>
    <scope>NUCLEOTIDE SEQUENCE</scope>
    <source>
        <strain evidence="2">9366</strain>
    </source>
</reference>
<reference evidence="2" key="2">
    <citation type="journal article" date="2021" name="PeerJ">
        <title>Extensive microbial diversity within the chicken gut microbiome revealed by metagenomics and culture.</title>
        <authorList>
            <person name="Gilroy R."/>
            <person name="Ravi A."/>
            <person name="Getino M."/>
            <person name="Pursley I."/>
            <person name="Horton D.L."/>
            <person name="Alikhan N.F."/>
            <person name="Baker D."/>
            <person name="Gharbi K."/>
            <person name="Hall N."/>
            <person name="Watson M."/>
            <person name="Adriaenssens E.M."/>
            <person name="Foster-Nyarko E."/>
            <person name="Jarju S."/>
            <person name="Secka A."/>
            <person name="Antonio M."/>
            <person name="Oren A."/>
            <person name="Chaudhuri R.R."/>
            <person name="La Ragione R."/>
            <person name="Hildebrand F."/>
            <person name="Pallen M.J."/>
        </authorList>
    </citation>
    <scope>NUCLEOTIDE SEQUENCE</scope>
    <source>
        <strain evidence="2">9366</strain>
    </source>
</reference>
<dbReference type="Pfam" id="PF06177">
    <property type="entry name" value="QueT"/>
    <property type="match status" value="1"/>
</dbReference>
<evidence type="ECO:0000313" key="3">
    <source>
        <dbReference type="Proteomes" id="UP000824145"/>
    </source>
</evidence>
<organism evidence="2 3">
    <name type="scientific">Candidatus Caccalectryoclostridium excrementigallinarum</name>
    <dbReference type="NCBI Taxonomy" id="2840710"/>
    <lineage>
        <taxon>Bacteria</taxon>
        <taxon>Bacillati</taxon>
        <taxon>Bacillota</taxon>
        <taxon>Clostridia</taxon>
        <taxon>Christensenellales</taxon>
        <taxon>Christensenellaceae</taxon>
        <taxon>Christensenellaceae incertae sedis</taxon>
        <taxon>Candidatus Caccalectryoclostridium</taxon>
    </lineage>
</organism>
<keyword evidence="1" id="KW-0472">Membrane</keyword>